<name>A0A1X4NLW7_9RHOB</name>
<organism evidence="2 3">
    <name type="scientific">Marivita geojedonensis</name>
    <dbReference type="NCBI Taxonomy" id="1123756"/>
    <lineage>
        <taxon>Bacteria</taxon>
        <taxon>Pseudomonadati</taxon>
        <taxon>Pseudomonadota</taxon>
        <taxon>Alphaproteobacteria</taxon>
        <taxon>Rhodobacterales</taxon>
        <taxon>Roseobacteraceae</taxon>
        <taxon>Marivita</taxon>
    </lineage>
</organism>
<dbReference type="RefSeq" id="WP_085636159.1">
    <property type="nucleotide sequence ID" value="NZ_JFKC01000005.1"/>
</dbReference>
<evidence type="ECO:0000313" key="2">
    <source>
        <dbReference type="EMBL" id="OSQ51356.1"/>
    </source>
</evidence>
<keyword evidence="3" id="KW-1185">Reference proteome</keyword>
<reference evidence="2 3" key="1">
    <citation type="submission" date="2014-03" db="EMBL/GenBank/DDBJ databases">
        <title>The draft genome sequence of Marivita geojedonensis KCTC 23882.</title>
        <authorList>
            <person name="Lai Q."/>
            <person name="Shao Z."/>
        </authorList>
    </citation>
    <scope>NUCLEOTIDE SEQUENCE [LARGE SCALE GENOMIC DNA]</scope>
    <source>
        <strain evidence="2 3">DPG-138</strain>
    </source>
</reference>
<gene>
    <name evidence="2" type="ORF">MGEO_07710</name>
</gene>
<evidence type="ECO:0000313" key="3">
    <source>
        <dbReference type="Proteomes" id="UP000193926"/>
    </source>
</evidence>
<proteinExistence type="predicted"/>
<feature type="chain" id="PRO_5012462640" evidence="1">
    <location>
        <begin position="22"/>
        <end position="190"/>
    </location>
</feature>
<dbReference type="EMBL" id="JFKC01000005">
    <property type="protein sequence ID" value="OSQ51356.1"/>
    <property type="molecule type" value="Genomic_DNA"/>
</dbReference>
<protein>
    <submittedName>
        <fullName evidence="2">Uncharacterized protein</fullName>
    </submittedName>
</protein>
<evidence type="ECO:0000256" key="1">
    <source>
        <dbReference type="SAM" id="SignalP"/>
    </source>
</evidence>
<dbReference type="AlphaFoldDB" id="A0A1X4NLW7"/>
<comment type="caution">
    <text evidence="2">The sequence shown here is derived from an EMBL/GenBank/DDBJ whole genome shotgun (WGS) entry which is preliminary data.</text>
</comment>
<dbReference type="Proteomes" id="UP000193926">
    <property type="component" value="Unassembled WGS sequence"/>
</dbReference>
<keyword evidence="1" id="KW-0732">Signal</keyword>
<sequence length="190" mass="21430">MKCLTLTIAIYLGFFVGTANSQSSHLRGEMVCRVVSQNHLLQIDGKTYKQTGVIEEVKSGDTLIFEYSYAGGMFSSGLVDVNRGYIYKSLLFDRATLSQNKQFPKLPLITDTDLGVFGEDRISLGSLYGDSLEMRRYQKSDWHGLFSRIDFPINPLGSQLMHDLITLDCRHVVGTSSVNELYKVLLEREQ</sequence>
<accession>A0A1X4NLW7</accession>
<feature type="signal peptide" evidence="1">
    <location>
        <begin position="1"/>
        <end position="21"/>
    </location>
</feature>